<evidence type="ECO:0000259" key="1">
    <source>
        <dbReference type="Pfam" id="PF13471"/>
    </source>
</evidence>
<dbReference type="NCBIfam" id="NF033537">
    <property type="entry name" value="lasso_biosyn_B2"/>
    <property type="match status" value="1"/>
</dbReference>
<name>A0ABT4Y5U0_METRE</name>
<dbReference type="Proteomes" id="UP001211689">
    <property type="component" value="Unassembled WGS sequence"/>
</dbReference>
<proteinExistence type="predicted"/>
<sequence>MKLSTHSHHIIIDGEMVIFDEIGDKYWILNKEETDTVLDALHVESKPELHMDPIKDLVAAGVLTAGNQGSDIKFAAPDIKGIDFHEWQSSFKIGLVPVRKKILFQSALALISACILLNTIGLHRTFNLLRLIKARNTSKNSLNDKDALEISSGIKISSIYIPLPTSCLQHALGAHLLSCFKGNSVRMKIGVKKYDFLAHAWIENNNTVIGDRPDLPELLHTIFSI</sequence>
<accession>A0ABT4Y5U0</accession>
<protein>
    <submittedName>
        <fullName evidence="2">Lasso peptide biosynthesis B2 protein</fullName>
    </submittedName>
</protein>
<gene>
    <name evidence="2" type="ORF">NNO07_13745</name>
</gene>
<comment type="caution">
    <text evidence="2">The sequence shown here is derived from an EMBL/GenBank/DDBJ whole genome shotgun (WGS) entry which is preliminary data.</text>
</comment>
<feature type="domain" description="Microcin J25-processing protein McjB C-terminal" evidence="1">
    <location>
        <begin position="129"/>
        <end position="222"/>
    </location>
</feature>
<reference evidence="2 3" key="1">
    <citation type="submission" date="2022-07" db="EMBL/GenBank/DDBJ databases">
        <title>Genome Analysis of Selected Gammaproteobacteria from Nigerian Food snails.</title>
        <authorList>
            <person name="Okafor A.C."/>
        </authorList>
    </citation>
    <scope>NUCLEOTIDE SEQUENCE [LARGE SCALE GENOMIC DNA]</scope>
    <source>
        <strain evidence="2 3">Awg 2</strain>
    </source>
</reference>
<evidence type="ECO:0000313" key="3">
    <source>
        <dbReference type="Proteomes" id="UP001211689"/>
    </source>
</evidence>
<dbReference type="EMBL" id="JANEWF010000013">
    <property type="protein sequence ID" value="MDA8484136.1"/>
    <property type="molecule type" value="Genomic_DNA"/>
</dbReference>
<dbReference type="RefSeq" id="WP_271471084.1">
    <property type="nucleotide sequence ID" value="NZ_JANEWF010000013.1"/>
</dbReference>
<keyword evidence="3" id="KW-1185">Reference proteome</keyword>
<dbReference type="InterPro" id="IPR053521">
    <property type="entry name" value="McjB-like"/>
</dbReference>
<dbReference type="Pfam" id="PF13471">
    <property type="entry name" value="Transglut_core3"/>
    <property type="match status" value="1"/>
</dbReference>
<evidence type="ECO:0000313" key="2">
    <source>
        <dbReference type="EMBL" id="MDA8484136.1"/>
    </source>
</evidence>
<organism evidence="2 3">
    <name type="scientific">Metapseudomonas resinovorans</name>
    <name type="common">Pseudomonas resinovorans</name>
    <dbReference type="NCBI Taxonomy" id="53412"/>
    <lineage>
        <taxon>Bacteria</taxon>
        <taxon>Pseudomonadati</taxon>
        <taxon>Pseudomonadota</taxon>
        <taxon>Gammaproteobacteria</taxon>
        <taxon>Pseudomonadales</taxon>
        <taxon>Pseudomonadaceae</taxon>
        <taxon>Metapseudomonas</taxon>
    </lineage>
</organism>
<dbReference type="InterPro" id="IPR032708">
    <property type="entry name" value="McjB_C"/>
</dbReference>